<comment type="caution">
    <text evidence="2">The sequence shown here is derived from an EMBL/GenBank/DDBJ whole genome shotgun (WGS) entry which is preliminary data.</text>
</comment>
<keyword evidence="3" id="KW-1185">Reference proteome</keyword>
<feature type="domain" description="Glycosyl transferase family 1" evidence="1">
    <location>
        <begin position="210"/>
        <end position="315"/>
    </location>
</feature>
<dbReference type="Pfam" id="PF00534">
    <property type="entry name" value="Glycos_transf_1"/>
    <property type="match status" value="1"/>
</dbReference>
<keyword evidence="2" id="KW-0328">Glycosyltransferase</keyword>
<gene>
    <name evidence="2" type="ORF">ACFONP_05355</name>
</gene>
<dbReference type="InterPro" id="IPR001296">
    <property type="entry name" value="Glyco_trans_1"/>
</dbReference>
<evidence type="ECO:0000313" key="3">
    <source>
        <dbReference type="Proteomes" id="UP001595607"/>
    </source>
</evidence>
<name>A0ABV7MAC8_9PROT</name>
<evidence type="ECO:0000259" key="1">
    <source>
        <dbReference type="Pfam" id="PF00534"/>
    </source>
</evidence>
<dbReference type="EC" id="2.4.-.-" evidence="2"/>
<proteinExistence type="predicted"/>
<dbReference type="CDD" id="cd03801">
    <property type="entry name" value="GT4_PimA-like"/>
    <property type="match status" value="1"/>
</dbReference>
<sequence>MPQERLPRTLRIAAVNRIRKPDWEWVFPKLSFADQLDVTHYRIPPARHDGTWRQGIASALEARRIWREHQRESFDLILSFLPGCAAWVEQFRGGRSARHDLFAFNFTDLPQGSRRAAMGRAFSRLHQGFVFTEMEARLYAEAFGLDRQRLVLWPWGVQAPEFAPQREIEGPYIAALGGEARDYAVLMEAARLRPDERFVIVARPKNLVGLDVPRNVTVLVNIPPERAWSVLAHADAHVLPMRSTETPCGIVSLVGAMHLGVPQVVTAAEGVLEYASDGREALAVEPGSAMAIAEAIDRLRRDEALRARLGAAAKEKAARFYSEETTVRYAEHYLRRIAEEPTALVKEFAE</sequence>
<reference evidence="3" key="1">
    <citation type="journal article" date="2019" name="Int. J. Syst. Evol. Microbiol.">
        <title>The Global Catalogue of Microorganisms (GCM) 10K type strain sequencing project: providing services to taxonomists for standard genome sequencing and annotation.</title>
        <authorList>
            <consortium name="The Broad Institute Genomics Platform"/>
            <consortium name="The Broad Institute Genome Sequencing Center for Infectious Disease"/>
            <person name="Wu L."/>
            <person name="Ma J."/>
        </authorList>
    </citation>
    <scope>NUCLEOTIDE SEQUENCE [LARGE SCALE GENOMIC DNA]</scope>
    <source>
        <strain evidence="3">KCTC 22245</strain>
    </source>
</reference>
<evidence type="ECO:0000313" key="2">
    <source>
        <dbReference type="EMBL" id="MFC3302156.1"/>
    </source>
</evidence>
<dbReference type="PANTHER" id="PTHR12526">
    <property type="entry name" value="GLYCOSYLTRANSFERASE"/>
    <property type="match status" value="1"/>
</dbReference>
<dbReference type="Gene3D" id="3.40.50.2000">
    <property type="entry name" value="Glycogen Phosphorylase B"/>
    <property type="match status" value="2"/>
</dbReference>
<dbReference type="EMBL" id="JBHRVA010000002">
    <property type="protein sequence ID" value="MFC3302156.1"/>
    <property type="molecule type" value="Genomic_DNA"/>
</dbReference>
<accession>A0ABV7MAC8</accession>
<protein>
    <submittedName>
        <fullName evidence="2">Glycosyltransferase family 4 protein</fullName>
        <ecNumber evidence="2">2.4.-.-</ecNumber>
    </submittedName>
</protein>
<organism evidence="2 3">
    <name type="scientific">Parvularcula lutaonensis</name>
    <dbReference type="NCBI Taxonomy" id="491923"/>
    <lineage>
        <taxon>Bacteria</taxon>
        <taxon>Pseudomonadati</taxon>
        <taxon>Pseudomonadota</taxon>
        <taxon>Alphaproteobacteria</taxon>
        <taxon>Parvularculales</taxon>
        <taxon>Parvularculaceae</taxon>
        <taxon>Parvularcula</taxon>
    </lineage>
</organism>
<dbReference type="RefSeq" id="WP_189574513.1">
    <property type="nucleotide sequence ID" value="NZ_BMXU01000001.1"/>
</dbReference>
<keyword evidence="2" id="KW-0808">Transferase</keyword>
<dbReference type="GO" id="GO:0016757">
    <property type="term" value="F:glycosyltransferase activity"/>
    <property type="evidence" value="ECO:0007669"/>
    <property type="project" value="UniProtKB-KW"/>
</dbReference>
<dbReference type="SUPFAM" id="SSF53756">
    <property type="entry name" value="UDP-Glycosyltransferase/glycogen phosphorylase"/>
    <property type="match status" value="1"/>
</dbReference>
<dbReference type="Proteomes" id="UP001595607">
    <property type="component" value="Unassembled WGS sequence"/>
</dbReference>